<accession>A0AAV9JC48</accession>
<evidence type="ECO:0000313" key="8">
    <source>
        <dbReference type="Proteomes" id="UP001324427"/>
    </source>
</evidence>
<evidence type="ECO:0000256" key="3">
    <source>
        <dbReference type="ARBA" id="ARBA00023015"/>
    </source>
</evidence>
<dbReference type="AlphaFoldDB" id="A0AAV9JC48"/>
<evidence type="ECO:0000313" key="7">
    <source>
        <dbReference type="EMBL" id="KAK4542789.1"/>
    </source>
</evidence>
<organism evidence="7 8">
    <name type="scientific">Oleoguttula mirabilis</name>
    <dbReference type="NCBI Taxonomy" id="1507867"/>
    <lineage>
        <taxon>Eukaryota</taxon>
        <taxon>Fungi</taxon>
        <taxon>Dikarya</taxon>
        <taxon>Ascomycota</taxon>
        <taxon>Pezizomycotina</taxon>
        <taxon>Dothideomycetes</taxon>
        <taxon>Dothideomycetidae</taxon>
        <taxon>Mycosphaerellales</taxon>
        <taxon>Teratosphaeriaceae</taxon>
        <taxon>Oleoguttula</taxon>
    </lineage>
</organism>
<dbReference type="FunFam" id="3.30.310.10:FF:000005">
    <property type="entry name" value="TATA box-binding protein-like 1"/>
    <property type="match status" value="1"/>
</dbReference>
<evidence type="ECO:0008006" key="9">
    <source>
        <dbReference type="Google" id="ProtNLM"/>
    </source>
</evidence>
<dbReference type="Proteomes" id="UP001324427">
    <property type="component" value="Unassembled WGS sequence"/>
</dbReference>
<name>A0AAV9JC48_9PEZI</name>
<evidence type="ECO:0000256" key="5">
    <source>
        <dbReference type="ARBA" id="ARBA00023163"/>
    </source>
</evidence>
<dbReference type="GO" id="GO:0003677">
    <property type="term" value="F:DNA binding"/>
    <property type="evidence" value="ECO:0007669"/>
    <property type="project" value="UniProtKB-KW"/>
</dbReference>
<comment type="similarity">
    <text evidence="2">Belongs to the TBP family.</text>
</comment>
<keyword evidence="3" id="KW-0805">Transcription regulation</keyword>
<gene>
    <name evidence="7" type="ORF">LTR36_006165</name>
</gene>
<keyword evidence="8" id="KW-1185">Reference proteome</keyword>
<dbReference type="Pfam" id="PF00352">
    <property type="entry name" value="TBP"/>
    <property type="match status" value="2"/>
</dbReference>
<proteinExistence type="inferred from homology"/>
<dbReference type="Gene3D" id="3.30.310.10">
    <property type="entry name" value="TATA-Binding Protein"/>
    <property type="match status" value="2"/>
</dbReference>
<dbReference type="InterPro" id="IPR012295">
    <property type="entry name" value="TBP_dom_sf"/>
</dbReference>
<comment type="caution">
    <text evidence="7">The sequence shown here is derived from an EMBL/GenBank/DDBJ whole genome shotgun (WGS) entry which is preliminary data.</text>
</comment>
<evidence type="ECO:0000256" key="4">
    <source>
        <dbReference type="ARBA" id="ARBA00023125"/>
    </source>
</evidence>
<evidence type="ECO:0000256" key="6">
    <source>
        <dbReference type="ARBA" id="ARBA00023242"/>
    </source>
</evidence>
<dbReference type="SUPFAM" id="SSF55945">
    <property type="entry name" value="TATA-box binding protein-like"/>
    <property type="match status" value="2"/>
</dbReference>
<keyword evidence="6" id="KW-0539">Nucleus</keyword>
<dbReference type="GO" id="GO:0005634">
    <property type="term" value="C:nucleus"/>
    <property type="evidence" value="ECO:0007669"/>
    <property type="project" value="UniProtKB-SubCell"/>
</dbReference>
<reference evidence="7 8" key="1">
    <citation type="submission" date="2021-11" db="EMBL/GenBank/DDBJ databases">
        <title>Black yeast isolated from Biological Soil Crust.</title>
        <authorList>
            <person name="Kurbessoian T."/>
        </authorList>
    </citation>
    <scope>NUCLEOTIDE SEQUENCE [LARGE SCALE GENOMIC DNA]</scope>
    <source>
        <strain evidence="7 8">CCFEE 5522</strain>
    </source>
</reference>
<sequence length="205" mass="23426">MVKTRRASGQIRYEVTVPTSNDLTFTGTGPTVSNVVAGMHLNCHFQLAHIAKQARNAVYRPKRFPACILRLRDPKATALVFEGGRVQVLGTKSIADARLAGRKFGRMLQKMGYQPHMTDFAVQNMVANADTKMLIRLEGLQARCWHFTRWDPEIFPGLIFYLMKPKMTMLIFARGKMVFLGARSREEIDEALRLVWPLLLEFKRE</sequence>
<evidence type="ECO:0000256" key="2">
    <source>
        <dbReference type="ARBA" id="ARBA00005560"/>
    </source>
</evidence>
<protein>
    <recommendedName>
        <fullName evidence="9">TATA-box-binding protein</fullName>
    </recommendedName>
</protein>
<dbReference type="PRINTS" id="PR00686">
    <property type="entry name" value="TIFACTORIID"/>
</dbReference>
<keyword evidence="4" id="KW-0238">DNA-binding</keyword>
<dbReference type="GO" id="GO:0006352">
    <property type="term" value="P:DNA-templated transcription initiation"/>
    <property type="evidence" value="ECO:0007669"/>
    <property type="project" value="InterPro"/>
</dbReference>
<comment type="subcellular location">
    <subcellularLocation>
        <location evidence="1">Nucleus</location>
    </subcellularLocation>
</comment>
<keyword evidence="5" id="KW-0804">Transcription</keyword>
<dbReference type="PANTHER" id="PTHR10126">
    <property type="entry name" value="TATA-BOX BINDING PROTEIN"/>
    <property type="match status" value="1"/>
</dbReference>
<evidence type="ECO:0000256" key="1">
    <source>
        <dbReference type="ARBA" id="ARBA00004123"/>
    </source>
</evidence>
<dbReference type="InterPro" id="IPR000814">
    <property type="entry name" value="TBP"/>
</dbReference>
<dbReference type="EMBL" id="JAVFHQ010000038">
    <property type="protein sequence ID" value="KAK4542789.1"/>
    <property type="molecule type" value="Genomic_DNA"/>
</dbReference>